<dbReference type="AlphaFoldDB" id="A0A132PUU9"/>
<dbReference type="PATRIC" id="fig|59750.3.peg.505"/>
<feature type="transmembrane region" description="Helical" evidence="1">
    <location>
        <begin position="60"/>
        <end position="78"/>
    </location>
</feature>
<accession>A0A132PUU9</accession>
<name>A0A132PUU9_9MYCO</name>
<proteinExistence type="predicted"/>
<evidence type="ECO:0000313" key="2">
    <source>
        <dbReference type="EMBL" id="KWX26121.1"/>
    </source>
</evidence>
<organism evidence="2 3">
    <name type="scientific">Mycolicibacterium wolinskyi</name>
    <dbReference type="NCBI Taxonomy" id="59750"/>
    <lineage>
        <taxon>Bacteria</taxon>
        <taxon>Bacillati</taxon>
        <taxon>Actinomycetota</taxon>
        <taxon>Actinomycetes</taxon>
        <taxon>Mycobacteriales</taxon>
        <taxon>Mycobacteriaceae</taxon>
        <taxon>Mycolicibacterium</taxon>
    </lineage>
</organism>
<feature type="transmembrane region" description="Helical" evidence="1">
    <location>
        <begin position="21"/>
        <end position="40"/>
    </location>
</feature>
<protein>
    <recommendedName>
        <fullName evidence="4">Transmembrane protein</fullName>
    </recommendedName>
</protein>
<dbReference type="Proteomes" id="UP000070612">
    <property type="component" value="Unassembled WGS sequence"/>
</dbReference>
<keyword evidence="1" id="KW-1133">Transmembrane helix</keyword>
<comment type="caution">
    <text evidence="2">The sequence shown here is derived from an EMBL/GenBank/DDBJ whole genome shotgun (WGS) entry which is preliminary data.</text>
</comment>
<reference evidence="2 3" key="1">
    <citation type="submission" date="2015-07" db="EMBL/GenBank/DDBJ databases">
        <title>A draft genome sequence of Mycobacterium wolinskyi.</title>
        <authorList>
            <person name="de Man T.J."/>
            <person name="Perry K.A."/>
            <person name="Coulliette A.D."/>
            <person name="Jensen B."/>
            <person name="Toney N.C."/>
            <person name="Limbago B.M."/>
            <person name="Noble-Wang J."/>
        </authorList>
    </citation>
    <scope>NUCLEOTIDE SEQUENCE [LARGE SCALE GENOMIC DNA]</scope>
    <source>
        <strain evidence="2 3">CDC_01</strain>
    </source>
</reference>
<gene>
    <name evidence="2" type="ORF">AFM11_02465</name>
</gene>
<keyword evidence="3" id="KW-1185">Reference proteome</keyword>
<sequence length="125" mass="13294">MYHDARDLRSGDVDVWQAVRFGLVAAAAGLGFLLMAVTWVSTCAGATADMAACGAPQRTALALGAPLILFVAGLRAFTRAYQAWKRRETWWAWHGAGWLLTLLTLLVLVTSLPAFGGTGTTGLTL</sequence>
<feature type="transmembrane region" description="Helical" evidence="1">
    <location>
        <begin position="90"/>
        <end position="115"/>
    </location>
</feature>
<dbReference type="STRING" id="59750.AWC31_35245"/>
<evidence type="ECO:0008006" key="4">
    <source>
        <dbReference type="Google" id="ProtNLM"/>
    </source>
</evidence>
<evidence type="ECO:0000313" key="3">
    <source>
        <dbReference type="Proteomes" id="UP000070612"/>
    </source>
</evidence>
<dbReference type="RefSeq" id="WP_067843279.1">
    <property type="nucleotide sequence ID" value="NZ_LGTW01000001.1"/>
</dbReference>
<keyword evidence="1" id="KW-0812">Transmembrane</keyword>
<keyword evidence="1" id="KW-0472">Membrane</keyword>
<evidence type="ECO:0000256" key="1">
    <source>
        <dbReference type="SAM" id="Phobius"/>
    </source>
</evidence>
<dbReference type="EMBL" id="LGTW01000001">
    <property type="protein sequence ID" value="KWX26121.1"/>
    <property type="molecule type" value="Genomic_DNA"/>
</dbReference>